<name>D7MKJ0_ARALL</name>
<organism evidence="3">
    <name type="scientific">Arabidopsis lyrata subsp. lyrata</name>
    <name type="common">Lyre-leaved rock-cress</name>
    <dbReference type="NCBI Taxonomy" id="81972"/>
    <lineage>
        <taxon>Eukaryota</taxon>
        <taxon>Viridiplantae</taxon>
        <taxon>Streptophyta</taxon>
        <taxon>Embryophyta</taxon>
        <taxon>Tracheophyta</taxon>
        <taxon>Spermatophyta</taxon>
        <taxon>Magnoliopsida</taxon>
        <taxon>eudicotyledons</taxon>
        <taxon>Gunneridae</taxon>
        <taxon>Pentapetalae</taxon>
        <taxon>rosids</taxon>
        <taxon>malvids</taxon>
        <taxon>Brassicales</taxon>
        <taxon>Brassicaceae</taxon>
        <taxon>Camelineae</taxon>
        <taxon>Arabidopsis</taxon>
    </lineage>
</organism>
<sequence>MSSLPYERAGPATTNSASYVPTARSNNNHDIVPRFRPEETTDTISLDIGIGIASSSPDHTSNEHQQRQVLVLNLYSKLKPMELLDSGLSMGLPWDPTMVEIINITVREKLKTRLKPVTSLPLTHIHVTQKGSLLPFFILILLN</sequence>
<dbReference type="STRING" id="81972.D7MKJ0"/>
<protein>
    <submittedName>
        <fullName evidence="2">Predicted protein</fullName>
    </submittedName>
</protein>
<dbReference type="Proteomes" id="UP000008694">
    <property type="component" value="Unassembled WGS sequence"/>
</dbReference>
<dbReference type="AlphaFoldDB" id="D7MKJ0"/>
<reference evidence="3" key="1">
    <citation type="journal article" date="2011" name="Nat. Genet.">
        <title>The Arabidopsis lyrata genome sequence and the basis of rapid genome size change.</title>
        <authorList>
            <person name="Hu T.T."/>
            <person name="Pattyn P."/>
            <person name="Bakker E.G."/>
            <person name="Cao J."/>
            <person name="Cheng J.-F."/>
            <person name="Clark R.M."/>
            <person name="Fahlgren N."/>
            <person name="Fawcett J.A."/>
            <person name="Grimwood J."/>
            <person name="Gundlach H."/>
            <person name="Haberer G."/>
            <person name="Hollister J.D."/>
            <person name="Ossowski S."/>
            <person name="Ottilar R.P."/>
            <person name="Salamov A.A."/>
            <person name="Schneeberger K."/>
            <person name="Spannagl M."/>
            <person name="Wang X."/>
            <person name="Yang L."/>
            <person name="Nasrallah M.E."/>
            <person name="Bergelson J."/>
            <person name="Carrington J.C."/>
            <person name="Gaut B.S."/>
            <person name="Schmutz J."/>
            <person name="Mayer K.F.X."/>
            <person name="Van de Peer Y."/>
            <person name="Grigoriev I.V."/>
            <person name="Nordborg M."/>
            <person name="Weigel D."/>
            <person name="Guo Y.-L."/>
        </authorList>
    </citation>
    <scope>NUCLEOTIDE SEQUENCE [LARGE SCALE GENOMIC DNA]</scope>
    <source>
        <strain evidence="3">cv. MN47</strain>
    </source>
</reference>
<keyword evidence="3" id="KW-1185">Reference proteome</keyword>
<evidence type="ECO:0000313" key="2">
    <source>
        <dbReference type="EMBL" id="EFH40657.1"/>
    </source>
</evidence>
<dbReference type="HOGENOM" id="CLU_150894_0_0_1"/>
<gene>
    <name evidence="2" type="ORF">ARALYDRAFT_918698</name>
</gene>
<accession>D7MKJ0</accession>
<proteinExistence type="predicted"/>
<evidence type="ECO:0000313" key="3">
    <source>
        <dbReference type="Proteomes" id="UP000008694"/>
    </source>
</evidence>
<feature type="region of interest" description="Disordered" evidence="1">
    <location>
        <begin position="1"/>
        <end position="33"/>
    </location>
</feature>
<dbReference type="EMBL" id="GL348720">
    <property type="protein sequence ID" value="EFH40657.1"/>
    <property type="molecule type" value="Genomic_DNA"/>
</dbReference>
<evidence type="ECO:0000256" key="1">
    <source>
        <dbReference type="SAM" id="MobiDB-lite"/>
    </source>
</evidence>
<feature type="compositionally biased region" description="Polar residues" evidence="1">
    <location>
        <begin position="12"/>
        <end position="29"/>
    </location>
</feature>
<dbReference type="Gramene" id="scaffold_802098.1">
    <property type="protein sequence ID" value="scaffold_802098.1"/>
    <property type="gene ID" value="scaffold_802098.1"/>
</dbReference>